<accession>A0A3P1WV73</accession>
<dbReference type="InterPro" id="IPR044049">
    <property type="entry name" value="EccD_transm"/>
</dbReference>
<evidence type="ECO:0000313" key="3">
    <source>
        <dbReference type="EMBL" id="RRD48253.1"/>
    </source>
</evidence>
<name>A0A3P1WV73_9ACTN</name>
<evidence type="ECO:0000256" key="1">
    <source>
        <dbReference type="SAM" id="Phobius"/>
    </source>
</evidence>
<feature type="domain" description="EccD-like transmembrane" evidence="2">
    <location>
        <begin position="99"/>
        <end position="438"/>
    </location>
</feature>
<feature type="transmembrane region" description="Helical" evidence="1">
    <location>
        <begin position="380"/>
        <end position="400"/>
    </location>
</feature>
<protein>
    <recommendedName>
        <fullName evidence="2">EccD-like transmembrane domain-containing protein</fullName>
    </recommendedName>
</protein>
<feature type="transmembrane region" description="Helical" evidence="1">
    <location>
        <begin position="326"/>
        <end position="343"/>
    </location>
</feature>
<feature type="transmembrane region" description="Helical" evidence="1">
    <location>
        <begin position="297"/>
        <end position="314"/>
    </location>
</feature>
<feature type="transmembrane region" description="Helical" evidence="1">
    <location>
        <begin position="95"/>
        <end position="118"/>
    </location>
</feature>
<proteinExistence type="predicted"/>
<sequence>MASTLLTVRCGPRTVDVSVPDGTTVGAVLNRLGLAPTTGRFQVTLVDGRRVAPGDRVGQDLGSGALLHVGASNHDAATTAEPGTREERSWVGPTIAWTLLLGLASVAEVTVLLAPALGWWPIPAAARVTTAVALGVLLVAALVPRPLRRSPWGLFAATALLGGCSSVVTPLLDAPTPAMVAALIAWAGLVCCLGVRTLDRGHVAPFVSTLWLVAALTLTVVALADPGMATLGALLLAVATLGVAIVPNLSFRMPERQLLHLPAVTTSATVRAPEVLPPSRITGPRIRRSLIEADDRSTMLLLVLCVTAGAAAFPTSRLLAPEASTGWAALVLLTCAGLSLFLLPRGRRDPWSRILPRLSAVAVLIATLTSPAAGATLGPLGAAGLLLAVAFLCTVTAVTLSRARESALLGHLGDVTGRLSLHLLLPAAVMAGHVFDMLWQVLS</sequence>
<reference evidence="3 4" key="1">
    <citation type="submission" date="2018-11" db="EMBL/GenBank/DDBJ databases">
        <title>Genomes From Bacteria Associated with the Canine Oral Cavity: a Test Case for Automated Genome-Based Taxonomic Assignment.</title>
        <authorList>
            <person name="Coil D.A."/>
            <person name="Jospin G."/>
            <person name="Darling A.E."/>
            <person name="Wallis C."/>
            <person name="Davis I.J."/>
            <person name="Harris S."/>
            <person name="Eisen J.A."/>
            <person name="Holcombe L.J."/>
            <person name="O'Flynn C."/>
        </authorList>
    </citation>
    <scope>NUCLEOTIDE SEQUENCE [LARGE SCALE GENOMIC DNA]</scope>
    <source>
        <strain evidence="3 4">OH2822_COT-296</strain>
    </source>
</reference>
<dbReference type="OrthoDB" id="3267556at2"/>
<organism evidence="3 4">
    <name type="scientific">Arachnia propionica</name>
    <dbReference type="NCBI Taxonomy" id="1750"/>
    <lineage>
        <taxon>Bacteria</taxon>
        <taxon>Bacillati</taxon>
        <taxon>Actinomycetota</taxon>
        <taxon>Actinomycetes</taxon>
        <taxon>Propionibacteriales</taxon>
        <taxon>Propionibacteriaceae</taxon>
        <taxon>Arachnia</taxon>
    </lineage>
</organism>
<keyword evidence="1" id="KW-0472">Membrane</keyword>
<evidence type="ECO:0000313" key="4">
    <source>
        <dbReference type="Proteomes" id="UP000280935"/>
    </source>
</evidence>
<evidence type="ECO:0000259" key="2">
    <source>
        <dbReference type="Pfam" id="PF19053"/>
    </source>
</evidence>
<dbReference type="Pfam" id="PF19053">
    <property type="entry name" value="EccD"/>
    <property type="match status" value="1"/>
</dbReference>
<feature type="transmembrane region" description="Helical" evidence="1">
    <location>
        <begin position="124"/>
        <end position="143"/>
    </location>
</feature>
<dbReference type="RefSeq" id="WP_125229024.1">
    <property type="nucleotide sequence ID" value="NZ_RQYT01000047.1"/>
</dbReference>
<dbReference type="Proteomes" id="UP000280935">
    <property type="component" value="Unassembled WGS sequence"/>
</dbReference>
<dbReference type="AlphaFoldDB" id="A0A3P1WV73"/>
<feature type="transmembrane region" description="Helical" evidence="1">
    <location>
        <begin position="152"/>
        <end position="172"/>
    </location>
</feature>
<dbReference type="EMBL" id="RQYT01000047">
    <property type="protein sequence ID" value="RRD48253.1"/>
    <property type="molecule type" value="Genomic_DNA"/>
</dbReference>
<feature type="transmembrane region" description="Helical" evidence="1">
    <location>
        <begin position="178"/>
        <end position="196"/>
    </location>
</feature>
<feature type="transmembrane region" description="Helical" evidence="1">
    <location>
        <begin position="230"/>
        <end position="251"/>
    </location>
</feature>
<feature type="transmembrane region" description="Helical" evidence="1">
    <location>
        <begin position="203"/>
        <end position="224"/>
    </location>
</feature>
<keyword evidence="1" id="KW-1133">Transmembrane helix</keyword>
<gene>
    <name evidence="3" type="ORF">EII35_13675</name>
</gene>
<feature type="transmembrane region" description="Helical" evidence="1">
    <location>
        <begin position="421"/>
        <end position="442"/>
    </location>
</feature>
<comment type="caution">
    <text evidence="3">The sequence shown here is derived from an EMBL/GenBank/DDBJ whole genome shotgun (WGS) entry which is preliminary data.</text>
</comment>
<feature type="transmembrane region" description="Helical" evidence="1">
    <location>
        <begin position="355"/>
        <end position="374"/>
    </location>
</feature>
<keyword evidence="1" id="KW-0812">Transmembrane</keyword>